<protein>
    <recommendedName>
        <fullName evidence="4">Terpene synthase N-terminal domain-containing protein</fullName>
    </recommendedName>
</protein>
<dbReference type="InterPro" id="IPR008949">
    <property type="entry name" value="Isoprenoid_synthase_dom_sf"/>
</dbReference>
<dbReference type="SFLD" id="SFLDG01014">
    <property type="entry name" value="Terpene_Cyclase_Like_1_N-term"/>
    <property type="match status" value="2"/>
</dbReference>
<comment type="caution">
    <text evidence="5">The sequence shown here is derived from an EMBL/GenBank/DDBJ whole genome shotgun (WGS) entry which is preliminary data.</text>
</comment>
<dbReference type="Pfam" id="PF01397">
    <property type="entry name" value="Terpene_synth"/>
    <property type="match status" value="2"/>
</dbReference>
<comment type="cofactor">
    <cofactor evidence="1">
        <name>Mg(2+)</name>
        <dbReference type="ChEBI" id="CHEBI:18420"/>
    </cofactor>
</comment>
<dbReference type="PANTHER" id="PTHR31739:SF4">
    <property type="entry name" value="ENT-COPALYL DIPHOSPHATE SYNTHASE, CHLOROPLASTIC"/>
    <property type="match status" value="1"/>
</dbReference>
<evidence type="ECO:0000256" key="1">
    <source>
        <dbReference type="ARBA" id="ARBA00001946"/>
    </source>
</evidence>
<name>A0AAV6HPI9_9ERIC</name>
<keyword evidence="6" id="KW-1185">Reference proteome</keyword>
<feature type="domain" description="Terpene synthase N-terminal" evidence="4">
    <location>
        <begin position="599"/>
        <end position="792"/>
    </location>
</feature>
<dbReference type="GO" id="GO:0010333">
    <property type="term" value="F:terpene synthase activity"/>
    <property type="evidence" value="ECO:0007669"/>
    <property type="project" value="InterPro"/>
</dbReference>
<proteinExistence type="predicted"/>
<dbReference type="FunFam" id="1.50.10.130:FF:000002">
    <property type="entry name" value="Ent-copalyl diphosphate synthase, chloroplastic"/>
    <property type="match status" value="2"/>
</dbReference>
<dbReference type="SUPFAM" id="SSF48239">
    <property type="entry name" value="Terpenoid cyclases/Protein prenyltransferases"/>
    <property type="match status" value="3"/>
</dbReference>
<dbReference type="Gene3D" id="1.10.600.10">
    <property type="entry name" value="Farnesyl Diphosphate Synthase"/>
    <property type="match status" value="2"/>
</dbReference>
<reference evidence="5 6" key="1">
    <citation type="submission" date="2020-08" db="EMBL/GenBank/DDBJ databases">
        <title>Plant Genome Project.</title>
        <authorList>
            <person name="Zhang R.-G."/>
        </authorList>
    </citation>
    <scope>NUCLEOTIDE SEQUENCE [LARGE SCALE GENOMIC DNA]</scope>
    <source>
        <strain evidence="5">WSP0</strain>
        <tissue evidence="5">Leaf</tissue>
    </source>
</reference>
<dbReference type="GO" id="GO:0000287">
    <property type="term" value="F:magnesium ion binding"/>
    <property type="evidence" value="ECO:0007669"/>
    <property type="project" value="TreeGrafter"/>
</dbReference>
<dbReference type="InterPro" id="IPR001906">
    <property type="entry name" value="Terpene_synth_N"/>
</dbReference>
<evidence type="ECO:0000256" key="2">
    <source>
        <dbReference type="ARBA" id="ARBA00022723"/>
    </source>
</evidence>
<evidence type="ECO:0000313" key="6">
    <source>
        <dbReference type="Proteomes" id="UP000823749"/>
    </source>
</evidence>
<keyword evidence="3" id="KW-0460">Magnesium</keyword>
<evidence type="ECO:0000256" key="3">
    <source>
        <dbReference type="ARBA" id="ARBA00022842"/>
    </source>
</evidence>
<dbReference type="AlphaFoldDB" id="A0AAV6HPI9"/>
<dbReference type="FunFam" id="1.50.10.160:FF:000001">
    <property type="entry name" value="Ent-copalyl diphosphate synthase"/>
    <property type="match status" value="1"/>
</dbReference>
<dbReference type="PANTHER" id="PTHR31739">
    <property type="entry name" value="ENT-COPALYL DIPHOSPHATE SYNTHASE, CHLOROPLASTIC"/>
    <property type="match status" value="1"/>
</dbReference>
<keyword evidence="2" id="KW-0479">Metal-binding</keyword>
<dbReference type="Proteomes" id="UP000823749">
    <property type="component" value="Chromosome 13"/>
</dbReference>
<dbReference type="SUPFAM" id="SSF48576">
    <property type="entry name" value="Terpenoid synthases"/>
    <property type="match status" value="1"/>
</dbReference>
<accession>A0AAV6HPI9</accession>
<evidence type="ECO:0000313" key="5">
    <source>
        <dbReference type="EMBL" id="KAG5514467.1"/>
    </source>
</evidence>
<dbReference type="SFLD" id="SFLDG01605">
    <property type="entry name" value="Terpene_Cyclase_Like_1_N-term"/>
    <property type="match status" value="1"/>
</dbReference>
<dbReference type="GO" id="GO:0009507">
    <property type="term" value="C:chloroplast"/>
    <property type="evidence" value="ECO:0007669"/>
    <property type="project" value="TreeGrafter"/>
</dbReference>
<dbReference type="InterPro" id="IPR008930">
    <property type="entry name" value="Terpenoid_cyclase/PrenylTrfase"/>
</dbReference>
<feature type="domain" description="Terpene synthase N-terminal" evidence="4">
    <location>
        <begin position="54"/>
        <end position="260"/>
    </location>
</feature>
<dbReference type="Gene3D" id="1.50.10.160">
    <property type="match status" value="2"/>
</dbReference>
<evidence type="ECO:0000259" key="4">
    <source>
        <dbReference type="Pfam" id="PF01397"/>
    </source>
</evidence>
<gene>
    <name evidence="5" type="ORF">RHGRI_035763</name>
</gene>
<dbReference type="GO" id="GO:0009686">
    <property type="term" value="P:gibberellin biosynthetic process"/>
    <property type="evidence" value="ECO:0007669"/>
    <property type="project" value="TreeGrafter"/>
</dbReference>
<sequence length="1143" mass="132067">MGRKLNIELPVDDSPILQEIYARRNLKLTRIPKDVMHRMPTTLLFSLEGMPDLDWEKLLQFQLPNGSFFASPSSTAFALMETKDENCLRYLNRVVEKFNGGVPNTYPVDFFEHNWAVDRLLRLGISRYFQSEIKECMDYVYRYWTEEGISWGRNSNVHDIDDTAMGFRLLRLHGHHVSADVFRHFEKDGEFFCYSGQSTQPITGMYNLNRACQLLFPGEKILEDAKRFSFKFLREKQASNELLDKWIIAKDLPGEVGYALDTPWYASLPRVETRFYLDQYGGEDDVWIGKTLYRMHTINNNKLLELARLDYKNCQALHLLEWDAIQQYNIIPCFPVGYIHDNDEFNTTLQIESDMQELVQLVVCASSDEIDPDIKQTFLAVAKSSYYYAAHFTPATIDFHIAKVLFEPVNAIGKIKEHVDSIQSMLGSMNDGDMSISAYDTAWVALVEDLHGNGGPQFPKCLEWISNNQLPDGSWGDALIFKASDRLISTLACVIALKSWNIRPDKTKKGMEFVKENIHKLEDENEENMLSGFEVAFPSLIEIGRKLDIKVPVDHDSHILQEIYARRNLKLARIPKDIMHRVPTPLLYSLEGMQDQDLDWEKLLKFQFPDGSFCTSPSSTAFALMQTKDENCLRYLSTTVETLDGGVPNVYPVDIFERLWAVDRLQRLGISRYFQSEVTECLDYVYRSWTEQGVFSASNSTIHDVDDTAMGFRLLRLHGYQVSADVFRHFEKDGEFFCLAGQSTQGVTPMYSLYRASQILFPEEKILKDAKKFTSKFLREKQASNKLLDKWVGYALDVPWYASLPRVETRFYLDQYGGADDVWIGKTLYRLHNVSSNNYLELAKLDYKNCQGLHLREWNTIHKWYTECNLEQFGMSKRDMLFGYYLASASIYEPERAKERLAWAQARILMEAVVSSFENKGTWERGAFLCEFRKRRSDYVTSRWDGKITRGQGQGLVAVLLGTLNRLLSDAHVAQDREIFHHHLHQTWETWIMTWQEDGDMRKGEAELLVRTINLCANSGAPEKLSQLSHPRYKHLNDIANGVCCQLLQFQHRQPSCNKIQGEDKGNTTLQIESGMQELVQLVVCASSDDIDSDIKQTFLAVAKLFENKEHPVPFRTDYLVLSVFHQEFFCQFSTKSSSYFHK</sequence>
<dbReference type="InterPro" id="IPR036965">
    <property type="entry name" value="Terpene_synth_N_sf"/>
</dbReference>
<dbReference type="Gene3D" id="1.50.10.130">
    <property type="entry name" value="Terpene synthase, N-terminal domain"/>
    <property type="match status" value="2"/>
</dbReference>
<organism evidence="5 6">
    <name type="scientific">Rhododendron griersonianum</name>
    <dbReference type="NCBI Taxonomy" id="479676"/>
    <lineage>
        <taxon>Eukaryota</taxon>
        <taxon>Viridiplantae</taxon>
        <taxon>Streptophyta</taxon>
        <taxon>Embryophyta</taxon>
        <taxon>Tracheophyta</taxon>
        <taxon>Spermatophyta</taxon>
        <taxon>Magnoliopsida</taxon>
        <taxon>eudicotyledons</taxon>
        <taxon>Gunneridae</taxon>
        <taxon>Pentapetalae</taxon>
        <taxon>asterids</taxon>
        <taxon>Ericales</taxon>
        <taxon>Ericaceae</taxon>
        <taxon>Ericoideae</taxon>
        <taxon>Rhodoreae</taxon>
        <taxon>Rhododendron</taxon>
    </lineage>
</organism>
<dbReference type="EMBL" id="JACTNZ010000013">
    <property type="protein sequence ID" value="KAG5514467.1"/>
    <property type="molecule type" value="Genomic_DNA"/>
</dbReference>
<dbReference type="InterPro" id="IPR050148">
    <property type="entry name" value="Terpene_synthase-like"/>
</dbReference>